<organism evidence="1 2">
    <name type="scientific">Kribbella koreensis</name>
    <dbReference type="NCBI Taxonomy" id="57909"/>
    <lineage>
        <taxon>Bacteria</taxon>
        <taxon>Bacillati</taxon>
        <taxon>Actinomycetota</taxon>
        <taxon>Actinomycetes</taxon>
        <taxon>Propionibacteriales</taxon>
        <taxon>Kribbellaceae</taxon>
        <taxon>Kribbella</taxon>
    </lineage>
</organism>
<dbReference type="EMBL" id="BAAAHK010000017">
    <property type="protein sequence ID" value="GAA0954630.1"/>
    <property type="molecule type" value="Genomic_DNA"/>
</dbReference>
<sequence>MPQEPIRPFRWDLVRPDQLGSLLDDVPEVNVDYLDELIACTAKVLARCSDGDLYLVGRSVDSLFDLLSGALAGTSWQDRLHPLPLSLPGRYGEDLSSAEKAQLRTNLTAAGLAPADLMRGRPTVFVDLVNDGLTFENLYELLREWIDDERAQWDVIRRQLRFVGITRRGKTSPNRWRWQQKARWTAELPASSIRNVSLDSVVWSYFGDYQAKTAASFRHTRWSDPSVGEPRRDKKTRYALAEAALLVERGRSASAGGRVESGADYGRALVAGAPTGVAALARAAGVAGDGVWGAGGGDVFQFAVLEWWEVFEGEPGDLQRLVVVDSRLAAGQAAVEAEVEELDLVAVGVGAWRQGVDADQADDLGLDGSLLVDLA</sequence>
<protein>
    <submittedName>
        <fullName evidence="1">Uncharacterized protein</fullName>
    </submittedName>
</protein>
<comment type="caution">
    <text evidence="1">The sequence shown here is derived from an EMBL/GenBank/DDBJ whole genome shotgun (WGS) entry which is preliminary data.</text>
</comment>
<dbReference type="Proteomes" id="UP001500542">
    <property type="component" value="Unassembled WGS sequence"/>
</dbReference>
<name>A0ABN1RBZ3_9ACTN</name>
<evidence type="ECO:0000313" key="1">
    <source>
        <dbReference type="EMBL" id="GAA0954630.1"/>
    </source>
</evidence>
<evidence type="ECO:0000313" key="2">
    <source>
        <dbReference type="Proteomes" id="UP001500542"/>
    </source>
</evidence>
<reference evidence="1 2" key="1">
    <citation type="journal article" date="2019" name="Int. J. Syst. Evol. Microbiol.">
        <title>The Global Catalogue of Microorganisms (GCM) 10K type strain sequencing project: providing services to taxonomists for standard genome sequencing and annotation.</title>
        <authorList>
            <consortium name="The Broad Institute Genomics Platform"/>
            <consortium name="The Broad Institute Genome Sequencing Center for Infectious Disease"/>
            <person name="Wu L."/>
            <person name="Ma J."/>
        </authorList>
    </citation>
    <scope>NUCLEOTIDE SEQUENCE [LARGE SCALE GENOMIC DNA]</scope>
    <source>
        <strain evidence="1 2">JCM 10977</strain>
    </source>
</reference>
<keyword evidence="2" id="KW-1185">Reference proteome</keyword>
<accession>A0ABN1RBZ3</accession>
<gene>
    <name evidence="1" type="ORF">GCM10009554_60650</name>
</gene>
<proteinExistence type="predicted"/>